<accession>I0Z1Y8</accession>
<dbReference type="OrthoDB" id="567998at2759"/>
<feature type="transmembrane region" description="Helical" evidence="1">
    <location>
        <begin position="28"/>
        <end position="51"/>
    </location>
</feature>
<evidence type="ECO:0000313" key="3">
    <source>
        <dbReference type="Proteomes" id="UP000007264"/>
    </source>
</evidence>
<keyword evidence="1" id="KW-0472">Membrane</keyword>
<dbReference type="Proteomes" id="UP000007264">
    <property type="component" value="Unassembled WGS sequence"/>
</dbReference>
<dbReference type="EMBL" id="AGSI01000005">
    <property type="protein sequence ID" value="EIE24657.1"/>
    <property type="molecule type" value="Genomic_DNA"/>
</dbReference>
<feature type="transmembrane region" description="Helical" evidence="1">
    <location>
        <begin position="57"/>
        <end position="77"/>
    </location>
</feature>
<protein>
    <submittedName>
        <fullName evidence="2">Uncharacterized protein</fullName>
    </submittedName>
</protein>
<keyword evidence="1" id="KW-0812">Transmembrane</keyword>
<name>I0Z1Y8_COCSC</name>
<evidence type="ECO:0000256" key="1">
    <source>
        <dbReference type="SAM" id="Phobius"/>
    </source>
</evidence>
<organism evidence="2 3">
    <name type="scientific">Coccomyxa subellipsoidea (strain C-169)</name>
    <name type="common">Green microalga</name>
    <dbReference type="NCBI Taxonomy" id="574566"/>
    <lineage>
        <taxon>Eukaryota</taxon>
        <taxon>Viridiplantae</taxon>
        <taxon>Chlorophyta</taxon>
        <taxon>core chlorophytes</taxon>
        <taxon>Trebouxiophyceae</taxon>
        <taxon>Trebouxiophyceae incertae sedis</taxon>
        <taxon>Coccomyxaceae</taxon>
        <taxon>Coccomyxa</taxon>
        <taxon>Coccomyxa subellipsoidea</taxon>
    </lineage>
</organism>
<dbReference type="AlphaFoldDB" id="I0Z1Y8"/>
<dbReference type="RefSeq" id="XP_005649201.1">
    <property type="nucleotide sequence ID" value="XM_005649144.1"/>
</dbReference>
<keyword evidence="1" id="KW-1133">Transmembrane helix</keyword>
<sequence length="398" mass="43842">MLGTTNGDLLGGFGASSYRKGSAKWSRACKAVCMVLLGGGALMALIALTNANSSPRVTGMILGALLGLGGLAGFAGAQARSANLLNISVVVSIIGLLISFQFIGEVGREAEVDCALAELYVRGLATERLVKDQHQAEIFNTIYTRINEMEDMLDLVQHGAIKAIDLRAKQDQLKETDQAYIQAKLQQLHQHAEIMLDSVLKNPNITDESVKQMAQHERDALQTRIDLADQALLKIKTKHAQENYTLSLPEYEEILDALVGSHYTNVPDHLSHESHHELGALLMQAKAELPNMQGALERTEQNQYHLFNVDGAGDDITELARVRAEKQREWEQKFTQHLERREQSHADVSWLQSMPQHCVQENRSKSLLIGSGLVAACLQLAAVYVILSLLLRIPIKGD</sequence>
<dbReference type="KEGG" id="csl:COCSUDRAFT_46897"/>
<feature type="transmembrane region" description="Helical" evidence="1">
    <location>
        <begin position="84"/>
        <end position="104"/>
    </location>
</feature>
<feature type="transmembrane region" description="Helical" evidence="1">
    <location>
        <begin position="367"/>
        <end position="391"/>
    </location>
</feature>
<dbReference type="eggNOG" id="ENOG502T2I7">
    <property type="taxonomic scope" value="Eukaryota"/>
</dbReference>
<dbReference type="GeneID" id="17042658"/>
<evidence type="ECO:0000313" key="2">
    <source>
        <dbReference type="EMBL" id="EIE24657.1"/>
    </source>
</evidence>
<gene>
    <name evidence="2" type="ORF">COCSUDRAFT_46897</name>
</gene>
<reference evidence="2 3" key="1">
    <citation type="journal article" date="2012" name="Genome Biol.">
        <title>The genome of the polar eukaryotic microalga coccomyxa subellipsoidea reveals traits of cold adaptation.</title>
        <authorList>
            <person name="Blanc G."/>
            <person name="Agarkova I."/>
            <person name="Grimwood J."/>
            <person name="Kuo A."/>
            <person name="Brueggeman A."/>
            <person name="Dunigan D."/>
            <person name="Gurnon J."/>
            <person name="Ladunga I."/>
            <person name="Lindquist E."/>
            <person name="Lucas S."/>
            <person name="Pangilinan J."/>
            <person name="Proschold T."/>
            <person name="Salamov A."/>
            <person name="Schmutz J."/>
            <person name="Weeks D."/>
            <person name="Yamada T."/>
            <person name="Claverie J.M."/>
            <person name="Grigoriev I."/>
            <person name="Van Etten J."/>
            <person name="Lomsadze A."/>
            <person name="Borodovsky M."/>
        </authorList>
    </citation>
    <scope>NUCLEOTIDE SEQUENCE [LARGE SCALE GENOMIC DNA]</scope>
    <source>
        <strain evidence="2 3">C-169</strain>
    </source>
</reference>
<keyword evidence="3" id="KW-1185">Reference proteome</keyword>
<proteinExistence type="predicted"/>
<comment type="caution">
    <text evidence="2">The sequence shown here is derived from an EMBL/GenBank/DDBJ whole genome shotgun (WGS) entry which is preliminary data.</text>
</comment>